<dbReference type="PANTHER" id="PTHR43711">
    <property type="entry name" value="TWO-COMPONENT HISTIDINE KINASE"/>
    <property type="match status" value="1"/>
</dbReference>
<evidence type="ECO:0000256" key="6">
    <source>
        <dbReference type="ARBA" id="ARBA00023012"/>
    </source>
</evidence>
<dbReference type="InterPro" id="IPR036097">
    <property type="entry name" value="HisK_dim/P_sf"/>
</dbReference>
<keyword evidence="5 8" id="KW-0418">Kinase</keyword>
<organism evidence="8 9">
    <name type="scientific">Hoeflea halophila</name>
    <dbReference type="NCBI Taxonomy" id="714899"/>
    <lineage>
        <taxon>Bacteria</taxon>
        <taxon>Pseudomonadati</taxon>
        <taxon>Pseudomonadota</taxon>
        <taxon>Alphaproteobacteria</taxon>
        <taxon>Hyphomicrobiales</taxon>
        <taxon>Rhizobiaceae</taxon>
        <taxon>Hoeflea</taxon>
    </lineage>
</organism>
<name>A0A286HM12_9HYPH</name>
<dbReference type="EC" id="2.7.13.3" evidence="2"/>
<evidence type="ECO:0000256" key="1">
    <source>
        <dbReference type="ARBA" id="ARBA00000085"/>
    </source>
</evidence>
<dbReference type="PANTHER" id="PTHR43711:SF1">
    <property type="entry name" value="HISTIDINE KINASE 1"/>
    <property type="match status" value="1"/>
</dbReference>
<dbReference type="AlphaFoldDB" id="A0A286HM12"/>
<keyword evidence="9" id="KW-1185">Reference proteome</keyword>
<keyword evidence="6" id="KW-0902">Two-component regulatory system</keyword>
<evidence type="ECO:0000256" key="5">
    <source>
        <dbReference type="ARBA" id="ARBA00022777"/>
    </source>
</evidence>
<dbReference type="Proteomes" id="UP000219465">
    <property type="component" value="Unassembled WGS sequence"/>
</dbReference>
<gene>
    <name evidence="8" type="ORF">SAMN05877838_0487</name>
</gene>
<evidence type="ECO:0000313" key="8">
    <source>
        <dbReference type="EMBL" id="SOE08757.1"/>
    </source>
</evidence>
<proteinExistence type="predicted"/>
<evidence type="ECO:0000256" key="4">
    <source>
        <dbReference type="ARBA" id="ARBA00022679"/>
    </source>
</evidence>
<keyword evidence="4" id="KW-0808">Transferase</keyword>
<evidence type="ECO:0000256" key="2">
    <source>
        <dbReference type="ARBA" id="ARBA00012438"/>
    </source>
</evidence>
<dbReference type="CDD" id="cd00082">
    <property type="entry name" value="HisKA"/>
    <property type="match status" value="1"/>
</dbReference>
<dbReference type="FunFam" id="3.30.565.10:FF:000006">
    <property type="entry name" value="Sensor histidine kinase WalK"/>
    <property type="match status" value="1"/>
</dbReference>
<dbReference type="SUPFAM" id="SSF47384">
    <property type="entry name" value="Homodimeric domain of signal transducing histidine kinase"/>
    <property type="match status" value="1"/>
</dbReference>
<dbReference type="InterPro" id="IPR005467">
    <property type="entry name" value="His_kinase_dom"/>
</dbReference>
<sequence length="577" mass="64324">MLRYEKQSKDAPPWLQAAGRKILRLGYSDHVIGEIIPDVLRVIVETVPLELIPKAAIYLKDKASMKETLAGFYNFHWSQIETLIEPAGNPHSVSDADSKLTRLQVPITAPGHEPLGTLVVYYGTEGEYGHLEALTDLVRDLATVVTHKLHSDDEQPRSARGTIIANGSATENPAMNDNVFELLRTTIDSFPGGICVLLDDLTVAMTNRRIYEILDLPEHMFPPGCNFADILRYYAERGEYGPGDVEKLAQARIRRAKLFVDHAFDRETVSGRVLEVRTTPISGGGCILTYLDVTARKRAERELMHHRDRLEDLVSKRTAEIEQQARKLEHLLDHERRVNEQQRQFVAMASHEFRTPLAIIDGAAQRLMRSKAEITPDFIGDKVDKIRGSVSRMVGLMNSILAVGRLDHGLIDINPEPCAIEELIRSCAANQRDITPSQRFILDLDNLPETIVADRSALHQVFTNLFSNAVKYAPGSPYVFIRGWTDATHVHVSVTDRGVGIDAEDLPKMFQRYFRARTSSGIAGTGIGLNLVQQIVELHKGKISVTSKIDQGTVFTVVLPIGIEQQPNSITPETQVA</sequence>
<dbReference type="PRINTS" id="PR00344">
    <property type="entry name" value="BCTRLSENSOR"/>
</dbReference>
<dbReference type="InterPro" id="IPR003594">
    <property type="entry name" value="HATPase_dom"/>
</dbReference>
<dbReference type="Gene3D" id="3.30.450.20">
    <property type="entry name" value="PAS domain"/>
    <property type="match status" value="1"/>
</dbReference>
<dbReference type="Gene3D" id="1.10.287.130">
    <property type="match status" value="1"/>
</dbReference>
<dbReference type="Pfam" id="PF00512">
    <property type="entry name" value="HisKA"/>
    <property type="match status" value="1"/>
</dbReference>
<dbReference type="SMART" id="SM00388">
    <property type="entry name" value="HisKA"/>
    <property type="match status" value="1"/>
</dbReference>
<dbReference type="EMBL" id="OCPC01000001">
    <property type="protein sequence ID" value="SOE08757.1"/>
    <property type="molecule type" value="Genomic_DNA"/>
</dbReference>
<keyword evidence="3" id="KW-0597">Phosphoprotein</keyword>
<dbReference type="InterPro" id="IPR050736">
    <property type="entry name" value="Sensor_HK_Regulatory"/>
</dbReference>
<dbReference type="InterPro" id="IPR004358">
    <property type="entry name" value="Sig_transdc_His_kin-like_C"/>
</dbReference>
<evidence type="ECO:0000313" key="9">
    <source>
        <dbReference type="Proteomes" id="UP000219465"/>
    </source>
</evidence>
<dbReference type="InterPro" id="IPR003661">
    <property type="entry name" value="HisK_dim/P_dom"/>
</dbReference>
<dbReference type="InterPro" id="IPR036890">
    <property type="entry name" value="HATPase_C_sf"/>
</dbReference>
<dbReference type="Pfam" id="PF12860">
    <property type="entry name" value="PAS_7"/>
    <property type="match status" value="1"/>
</dbReference>
<protein>
    <recommendedName>
        <fullName evidence="2">histidine kinase</fullName>
        <ecNumber evidence="2">2.7.13.3</ecNumber>
    </recommendedName>
</protein>
<evidence type="ECO:0000259" key="7">
    <source>
        <dbReference type="PROSITE" id="PS50109"/>
    </source>
</evidence>
<comment type="catalytic activity">
    <reaction evidence="1">
        <text>ATP + protein L-histidine = ADP + protein N-phospho-L-histidine.</text>
        <dbReference type="EC" id="2.7.13.3"/>
    </reaction>
</comment>
<feature type="domain" description="Histidine kinase" evidence="7">
    <location>
        <begin position="348"/>
        <end position="563"/>
    </location>
</feature>
<evidence type="ECO:0000256" key="3">
    <source>
        <dbReference type="ARBA" id="ARBA00022553"/>
    </source>
</evidence>
<accession>A0A286HM12</accession>
<dbReference type="GO" id="GO:0000155">
    <property type="term" value="F:phosphorelay sensor kinase activity"/>
    <property type="evidence" value="ECO:0007669"/>
    <property type="project" value="InterPro"/>
</dbReference>
<dbReference type="SUPFAM" id="SSF55874">
    <property type="entry name" value="ATPase domain of HSP90 chaperone/DNA topoisomerase II/histidine kinase"/>
    <property type="match status" value="1"/>
</dbReference>
<dbReference type="SMART" id="SM00387">
    <property type="entry name" value="HATPase_c"/>
    <property type="match status" value="1"/>
</dbReference>
<dbReference type="RefSeq" id="WP_244577747.1">
    <property type="nucleotide sequence ID" value="NZ_OCPC01000001.1"/>
</dbReference>
<reference evidence="9" key="1">
    <citation type="submission" date="2017-08" db="EMBL/GenBank/DDBJ databases">
        <authorList>
            <person name="Varghese N."/>
            <person name="Submissions S."/>
        </authorList>
    </citation>
    <scope>NUCLEOTIDE SEQUENCE [LARGE SCALE GENOMIC DNA]</scope>
    <source>
        <strain evidence="9">KCTC 23107</strain>
    </source>
</reference>
<dbReference type="PROSITE" id="PS50109">
    <property type="entry name" value="HIS_KIN"/>
    <property type="match status" value="1"/>
</dbReference>
<dbReference type="Pfam" id="PF02518">
    <property type="entry name" value="HATPase_c"/>
    <property type="match status" value="1"/>
</dbReference>
<dbReference type="Gene3D" id="3.30.565.10">
    <property type="entry name" value="Histidine kinase-like ATPase, C-terminal domain"/>
    <property type="match status" value="1"/>
</dbReference>